<evidence type="ECO:0000313" key="2">
    <source>
        <dbReference type="EMBL" id="MBB4139107.1"/>
    </source>
</evidence>
<dbReference type="AlphaFoldDB" id="A0AA40SN03"/>
<evidence type="ECO:0000256" key="1">
    <source>
        <dbReference type="SAM" id="MobiDB-lite"/>
    </source>
</evidence>
<name>A0AA40SN03_9MICO</name>
<dbReference type="EMBL" id="JACIFH010000001">
    <property type="protein sequence ID" value="MBB4139107.1"/>
    <property type="molecule type" value="Genomic_DNA"/>
</dbReference>
<proteinExistence type="predicted"/>
<dbReference type="Proteomes" id="UP000549113">
    <property type="component" value="Unassembled WGS sequence"/>
</dbReference>
<organism evidence="2 3">
    <name type="scientific">Microbacterium invictum</name>
    <dbReference type="NCBI Taxonomy" id="515415"/>
    <lineage>
        <taxon>Bacteria</taxon>
        <taxon>Bacillati</taxon>
        <taxon>Actinomycetota</taxon>
        <taxon>Actinomycetes</taxon>
        <taxon>Micrococcales</taxon>
        <taxon>Microbacteriaceae</taxon>
        <taxon>Microbacterium</taxon>
    </lineage>
</organism>
<feature type="compositionally biased region" description="Basic and acidic residues" evidence="1">
    <location>
        <begin position="37"/>
        <end position="61"/>
    </location>
</feature>
<dbReference type="RefSeq" id="WP_183498803.1">
    <property type="nucleotide sequence ID" value="NZ_BAABCO010000001.1"/>
</dbReference>
<keyword evidence="3" id="KW-1185">Reference proteome</keyword>
<comment type="caution">
    <text evidence="2">The sequence shown here is derived from an EMBL/GenBank/DDBJ whole genome shotgun (WGS) entry which is preliminary data.</text>
</comment>
<feature type="region of interest" description="Disordered" evidence="1">
    <location>
        <begin position="19"/>
        <end position="84"/>
    </location>
</feature>
<gene>
    <name evidence="2" type="ORF">BKA10_000901</name>
</gene>
<feature type="compositionally biased region" description="Basic and acidic residues" evidence="1">
    <location>
        <begin position="72"/>
        <end position="84"/>
    </location>
</feature>
<sequence>MSTAADKYWYNFATGGVEQGFESPTIDRAGPFDTPEEAARAPELLRERSRAWAEEEARDDAWGASGGNAGDTESKDDRSGPSGR</sequence>
<evidence type="ECO:0000313" key="3">
    <source>
        <dbReference type="Proteomes" id="UP000549113"/>
    </source>
</evidence>
<reference evidence="2 3" key="1">
    <citation type="submission" date="2020-08" db="EMBL/GenBank/DDBJ databases">
        <title>Sequencing the genomes of 1000 actinobacteria strains.</title>
        <authorList>
            <person name="Klenk H.-P."/>
        </authorList>
    </citation>
    <scope>NUCLEOTIDE SEQUENCE [LARGE SCALE GENOMIC DNA]</scope>
    <source>
        <strain evidence="2 3">DSM 19600</strain>
    </source>
</reference>
<accession>A0AA40SN03</accession>
<evidence type="ECO:0008006" key="4">
    <source>
        <dbReference type="Google" id="ProtNLM"/>
    </source>
</evidence>
<protein>
    <recommendedName>
        <fullName evidence="4">SPOR domain-containing protein</fullName>
    </recommendedName>
</protein>